<evidence type="ECO:0000256" key="8">
    <source>
        <dbReference type="ARBA" id="ARBA00023163"/>
    </source>
</evidence>
<feature type="region of interest" description="Disordered" evidence="11">
    <location>
        <begin position="505"/>
        <end position="542"/>
    </location>
</feature>
<proteinExistence type="predicted"/>
<feature type="region of interest" description="Disordered" evidence="11">
    <location>
        <begin position="133"/>
        <end position="170"/>
    </location>
</feature>
<dbReference type="InterPro" id="IPR050998">
    <property type="entry name" value="FOXP"/>
</dbReference>
<dbReference type="SMART" id="SM00339">
    <property type="entry name" value="FH"/>
    <property type="match status" value="1"/>
</dbReference>
<evidence type="ECO:0000256" key="11">
    <source>
        <dbReference type="SAM" id="MobiDB-lite"/>
    </source>
</evidence>
<keyword evidence="9 10" id="KW-0539">Nucleus</keyword>
<evidence type="ECO:0000256" key="1">
    <source>
        <dbReference type="ARBA" id="ARBA00004123"/>
    </source>
</evidence>
<dbReference type="Pfam" id="PF00250">
    <property type="entry name" value="Forkhead"/>
    <property type="match status" value="1"/>
</dbReference>
<dbReference type="GO" id="GO:0000978">
    <property type="term" value="F:RNA polymerase II cis-regulatory region sequence-specific DNA binding"/>
    <property type="evidence" value="ECO:0007669"/>
    <property type="project" value="TreeGrafter"/>
</dbReference>
<dbReference type="Proteomes" id="UP000438429">
    <property type="component" value="Unassembled WGS sequence"/>
</dbReference>
<feature type="compositionally biased region" description="Polar residues" evidence="11">
    <location>
        <begin position="283"/>
        <end position="298"/>
    </location>
</feature>
<evidence type="ECO:0000256" key="3">
    <source>
        <dbReference type="ARBA" id="ARBA00022723"/>
    </source>
</evidence>
<dbReference type="InterPro" id="IPR032354">
    <property type="entry name" value="FOXP-CC"/>
</dbReference>
<gene>
    <name evidence="13" type="ORF">F2P81_006484</name>
</gene>
<accession>A0A6A4SZ84</accession>
<dbReference type="InterPro" id="IPR030456">
    <property type="entry name" value="TF_fork_head_CS_2"/>
</dbReference>
<feature type="compositionally biased region" description="Basic and acidic residues" evidence="11">
    <location>
        <begin position="1"/>
        <end position="32"/>
    </location>
</feature>
<keyword evidence="6" id="KW-0805">Transcription regulation</keyword>
<sequence length="542" mass="59397">MNTEEERTRQHLTDTSYLKELHNPSDTEESSRDILAQEMPDAGSILSDPSVSGYDGSTADTAASVPQPAAGSDPPEATSPSDPAATSERVLQDATAADSPAAASAATQQESQRGGLSPAELQQLWKELTKGIREDKTTSKGNHDSSARSTQVTGGRSGDRQSPPPGGAECADRAASYVLYSHGVCNWPGCESVCENWDQFINEHTLDDRSTAQCRVQMQVVQQLELQLCKERQRLRAMMAHLHLPSPPPPPPPPEARSLPAPALCQQSPQSDTAADPRGPQHCSVSDPSHLPSLNPSDGAQAAPLQPRGCEEESPDHTVCAGAVRRRPHPLVYSLSSENEYELYKNTDIRPPFTYATLIRQAIMEASDMQLTLNEIYNWFTRTFAYFRRNAATWKNAVRHNLSLHKCFVRVEDVKGAVWTVDEVEYQRRRSQKITGSPSLMKNVSSSVAFGTVLNASFQTALADASLPGFKKESVSRNSRGQMQEGKSHSHQHIAVQVQRSLFLKDEAMDPKGREPQTATVKPAAPQRDVTGNDEEHLFDLE</sequence>
<dbReference type="InterPro" id="IPR001766">
    <property type="entry name" value="Fork_head_dom"/>
</dbReference>
<feature type="domain" description="Fork-head" evidence="12">
    <location>
        <begin position="350"/>
        <end position="423"/>
    </location>
</feature>
<dbReference type="InterPro" id="IPR036388">
    <property type="entry name" value="WH-like_DNA-bd_sf"/>
</dbReference>
<dbReference type="PANTHER" id="PTHR45796">
    <property type="entry name" value="FORKHEAD BOX P, ISOFORM C"/>
    <property type="match status" value="1"/>
</dbReference>
<dbReference type="FunFam" id="1.10.10.10:FF:000010">
    <property type="entry name" value="Forkhead box P2 isoform B"/>
    <property type="match status" value="1"/>
</dbReference>
<dbReference type="CDD" id="cd20065">
    <property type="entry name" value="FH_FOXP2"/>
    <property type="match status" value="1"/>
</dbReference>
<feature type="region of interest" description="Disordered" evidence="11">
    <location>
        <begin position="473"/>
        <end position="493"/>
    </location>
</feature>
<feature type="compositionally biased region" description="Low complexity" evidence="11">
    <location>
        <begin position="93"/>
        <end position="107"/>
    </location>
</feature>
<dbReference type="PROSITE" id="PS00658">
    <property type="entry name" value="FORK_HEAD_2"/>
    <property type="match status" value="1"/>
</dbReference>
<dbReference type="PROSITE" id="PS50039">
    <property type="entry name" value="FORK_HEAD_3"/>
    <property type="match status" value="1"/>
</dbReference>
<dbReference type="EMBL" id="VEVO01000006">
    <property type="protein sequence ID" value="KAF0040586.1"/>
    <property type="molecule type" value="Genomic_DNA"/>
</dbReference>
<reference evidence="13 14" key="1">
    <citation type="submission" date="2019-06" db="EMBL/GenBank/DDBJ databases">
        <title>Draft genomes of female and male turbot (Scophthalmus maximus).</title>
        <authorList>
            <person name="Xu H."/>
            <person name="Xu X.-W."/>
            <person name="Shao C."/>
            <person name="Chen S."/>
        </authorList>
    </citation>
    <scope>NUCLEOTIDE SEQUENCE [LARGE SCALE GENOMIC DNA]</scope>
    <source>
        <strain evidence="13">Ysfricsl-2016a</strain>
        <tissue evidence="13">Blood</tissue>
    </source>
</reference>
<dbReference type="InterPro" id="IPR047412">
    <property type="entry name" value="FH_FOXP1_P2"/>
</dbReference>
<name>A0A6A4SZ84_SCOMX</name>
<evidence type="ECO:0000256" key="2">
    <source>
        <dbReference type="ARBA" id="ARBA00022491"/>
    </source>
</evidence>
<dbReference type="PANTHER" id="PTHR45796:SF4">
    <property type="entry name" value="FORKHEAD BOX P, ISOFORM C"/>
    <property type="match status" value="1"/>
</dbReference>
<evidence type="ECO:0000256" key="4">
    <source>
        <dbReference type="ARBA" id="ARBA00022771"/>
    </source>
</evidence>
<keyword evidence="5" id="KW-0862">Zinc</keyword>
<dbReference type="SUPFAM" id="SSF46785">
    <property type="entry name" value="Winged helix' DNA-binding domain"/>
    <property type="match status" value="1"/>
</dbReference>
<dbReference type="GO" id="GO:0001227">
    <property type="term" value="F:DNA-binding transcription repressor activity, RNA polymerase II-specific"/>
    <property type="evidence" value="ECO:0007669"/>
    <property type="project" value="TreeGrafter"/>
</dbReference>
<dbReference type="GO" id="GO:0005634">
    <property type="term" value="C:nucleus"/>
    <property type="evidence" value="ECO:0007669"/>
    <property type="project" value="UniProtKB-SubCell"/>
</dbReference>
<feature type="compositionally biased region" description="Basic and acidic residues" evidence="11">
    <location>
        <begin position="133"/>
        <end position="146"/>
    </location>
</feature>
<comment type="caution">
    <text evidence="13">The sequence shown here is derived from an EMBL/GenBank/DDBJ whole genome shotgun (WGS) entry which is preliminary data.</text>
</comment>
<evidence type="ECO:0000256" key="5">
    <source>
        <dbReference type="ARBA" id="ARBA00022833"/>
    </source>
</evidence>
<feature type="region of interest" description="Disordered" evidence="11">
    <location>
        <begin position="242"/>
        <end position="316"/>
    </location>
</feature>
<evidence type="ECO:0000259" key="12">
    <source>
        <dbReference type="PROSITE" id="PS50039"/>
    </source>
</evidence>
<dbReference type="Pfam" id="PF16159">
    <property type="entry name" value="FOXP-CC"/>
    <property type="match status" value="1"/>
</dbReference>
<keyword evidence="2" id="KW-0678">Repressor</keyword>
<evidence type="ECO:0000313" key="14">
    <source>
        <dbReference type="Proteomes" id="UP000438429"/>
    </source>
</evidence>
<feature type="compositionally biased region" description="Basic and acidic residues" evidence="11">
    <location>
        <begin position="505"/>
        <end position="515"/>
    </location>
</feature>
<comment type="subcellular location">
    <subcellularLocation>
        <location evidence="1 10">Nucleus</location>
    </subcellularLocation>
</comment>
<keyword evidence="8" id="KW-0804">Transcription</keyword>
<evidence type="ECO:0000256" key="9">
    <source>
        <dbReference type="ARBA" id="ARBA00023242"/>
    </source>
</evidence>
<evidence type="ECO:0000256" key="7">
    <source>
        <dbReference type="ARBA" id="ARBA00023125"/>
    </source>
</evidence>
<protein>
    <recommendedName>
        <fullName evidence="12">Fork-head domain-containing protein</fullName>
    </recommendedName>
</protein>
<dbReference type="Gene3D" id="1.10.10.10">
    <property type="entry name" value="Winged helix-like DNA-binding domain superfamily/Winged helix DNA-binding domain"/>
    <property type="match status" value="1"/>
</dbReference>
<feature type="DNA-binding region" description="Fork-head" evidence="10">
    <location>
        <begin position="350"/>
        <end position="423"/>
    </location>
</feature>
<feature type="compositionally biased region" description="Pro residues" evidence="11">
    <location>
        <begin position="245"/>
        <end position="255"/>
    </location>
</feature>
<keyword evidence="3" id="KW-0479">Metal-binding</keyword>
<evidence type="ECO:0000256" key="6">
    <source>
        <dbReference type="ARBA" id="ARBA00023015"/>
    </source>
</evidence>
<dbReference type="Gene3D" id="1.20.5.340">
    <property type="match status" value="1"/>
</dbReference>
<dbReference type="AlphaFoldDB" id="A0A6A4SZ84"/>
<organism evidence="13 14">
    <name type="scientific">Scophthalmus maximus</name>
    <name type="common">Turbot</name>
    <name type="synonym">Psetta maxima</name>
    <dbReference type="NCBI Taxonomy" id="52904"/>
    <lineage>
        <taxon>Eukaryota</taxon>
        <taxon>Metazoa</taxon>
        <taxon>Chordata</taxon>
        <taxon>Craniata</taxon>
        <taxon>Vertebrata</taxon>
        <taxon>Euteleostomi</taxon>
        <taxon>Actinopterygii</taxon>
        <taxon>Neopterygii</taxon>
        <taxon>Teleostei</taxon>
        <taxon>Neoteleostei</taxon>
        <taxon>Acanthomorphata</taxon>
        <taxon>Carangaria</taxon>
        <taxon>Pleuronectiformes</taxon>
        <taxon>Pleuronectoidei</taxon>
        <taxon>Scophthalmidae</taxon>
        <taxon>Scophthalmus</taxon>
    </lineage>
</organism>
<dbReference type="PRINTS" id="PR00053">
    <property type="entry name" value="FORKHEAD"/>
</dbReference>
<dbReference type="InterPro" id="IPR036390">
    <property type="entry name" value="WH_DNA-bd_sf"/>
</dbReference>
<feature type="region of interest" description="Disordered" evidence="11">
    <location>
        <begin position="1"/>
        <end position="117"/>
    </location>
</feature>
<keyword evidence="7 10" id="KW-0238">DNA-binding</keyword>
<evidence type="ECO:0000313" key="13">
    <source>
        <dbReference type="EMBL" id="KAF0040586.1"/>
    </source>
</evidence>
<dbReference type="GO" id="GO:0008270">
    <property type="term" value="F:zinc ion binding"/>
    <property type="evidence" value="ECO:0007669"/>
    <property type="project" value="UniProtKB-KW"/>
</dbReference>
<keyword evidence="4" id="KW-0863">Zinc-finger</keyword>
<evidence type="ECO:0000256" key="10">
    <source>
        <dbReference type="PROSITE-ProRule" id="PRU00089"/>
    </source>
</evidence>